<organism evidence="1 2">
    <name type="scientific">Dreissena polymorpha</name>
    <name type="common">Zebra mussel</name>
    <name type="synonym">Mytilus polymorpha</name>
    <dbReference type="NCBI Taxonomy" id="45954"/>
    <lineage>
        <taxon>Eukaryota</taxon>
        <taxon>Metazoa</taxon>
        <taxon>Spiralia</taxon>
        <taxon>Lophotrochozoa</taxon>
        <taxon>Mollusca</taxon>
        <taxon>Bivalvia</taxon>
        <taxon>Autobranchia</taxon>
        <taxon>Heteroconchia</taxon>
        <taxon>Euheterodonta</taxon>
        <taxon>Imparidentia</taxon>
        <taxon>Neoheterodontei</taxon>
        <taxon>Myida</taxon>
        <taxon>Dreissenoidea</taxon>
        <taxon>Dreissenidae</taxon>
        <taxon>Dreissena</taxon>
    </lineage>
</organism>
<reference evidence="1" key="2">
    <citation type="submission" date="2020-11" db="EMBL/GenBank/DDBJ databases">
        <authorList>
            <person name="McCartney M.A."/>
            <person name="Auch B."/>
            <person name="Kono T."/>
            <person name="Mallez S."/>
            <person name="Becker A."/>
            <person name="Gohl D.M."/>
            <person name="Silverstein K.A.T."/>
            <person name="Koren S."/>
            <person name="Bechman K.B."/>
            <person name="Herman A."/>
            <person name="Abrahante J.E."/>
            <person name="Garbe J."/>
        </authorList>
    </citation>
    <scope>NUCLEOTIDE SEQUENCE</scope>
    <source>
        <strain evidence="1">Duluth1</strain>
        <tissue evidence="1">Whole animal</tissue>
    </source>
</reference>
<accession>A0A9D4H5N7</accession>
<dbReference type="Proteomes" id="UP000828390">
    <property type="component" value="Unassembled WGS sequence"/>
</dbReference>
<protein>
    <submittedName>
        <fullName evidence="1">Uncharacterized protein</fullName>
    </submittedName>
</protein>
<keyword evidence="2" id="KW-1185">Reference proteome</keyword>
<dbReference type="EMBL" id="JAIWYP010000004">
    <property type="protein sequence ID" value="KAH3829959.1"/>
    <property type="molecule type" value="Genomic_DNA"/>
</dbReference>
<dbReference type="AlphaFoldDB" id="A0A9D4H5N7"/>
<sequence>MYLFSWLNQDMIKSLNIIKVPVDIHIYIVLQSQLLPKNNNYLELPTDLRC</sequence>
<name>A0A9D4H5N7_DREPO</name>
<gene>
    <name evidence="1" type="ORF">DPMN_103192</name>
</gene>
<evidence type="ECO:0000313" key="1">
    <source>
        <dbReference type="EMBL" id="KAH3829959.1"/>
    </source>
</evidence>
<reference evidence="1" key="1">
    <citation type="journal article" date="2019" name="bioRxiv">
        <title>The Genome of the Zebra Mussel, Dreissena polymorpha: A Resource for Invasive Species Research.</title>
        <authorList>
            <person name="McCartney M.A."/>
            <person name="Auch B."/>
            <person name="Kono T."/>
            <person name="Mallez S."/>
            <person name="Zhang Y."/>
            <person name="Obille A."/>
            <person name="Becker A."/>
            <person name="Abrahante J.E."/>
            <person name="Garbe J."/>
            <person name="Badalamenti J.P."/>
            <person name="Herman A."/>
            <person name="Mangelson H."/>
            <person name="Liachko I."/>
            <person name="Sullivan S."/>
            <person name="Sone E.D."/>
            <person name="Koren S."/>
            <person name="Silverstein K.A.T."/>
            <person name="Beckman K.B."/>
            <person name="Gohl D.M."/>
        </authorList>
    </citation>
    <scope>NUCLEOTIDE SEQUENCE</scope>
    <source>
        <strain evidence="1">Duluth1</strain>
        <tissue evidence="1">Whole animal</tissue>
    </source>
</reference>
<comment type="caution">
    <text evidence="1">The sequence shown here is derived from an EMBL/GenBank/DDBJ whole genome shotgun (WGS) entry which is preliminary data.</text>
</comment>
<proteinExistence type="predicted"/>
<evidence type="ECO:0000313" key="2">
    <source>
        <dbReference type="Proteomes" id="UP000828390"/>
    </source>
</evidence>